<evidence type="ECO:0008006" key="3">
    <source>
        <dbReference type="Google" id="ProtNLM"/>
    </source>
</evidence>
<dbReference type="EMBL" id="BRXS01000002">
    <property type="protein sequence ID" value="GLC24428.1"/>
    <property type="molecule type" value="Genomic_DNA"/>
</dbReference>
<dbReference type="AlphaFoldDB" id="A0AA37QET4"/>
<dbReference type="RefSeq" id="WP_284348877.1">
    <property type="nucleotide sequence ID" value="NZ_BRXS01000002.1"/>
</dbReference>
<comment type="caution">
    <text evidence="1">The sequence shown here is derived from an EMBL/GenBank/DDBJ whole genome shotgun (WGS) entry which is preliminary data.</text>
</comment>
<keyword evidence="2" id="KW-1185">Reference proteome</keyword>
<organism evidence="1 2">
    <name type="scientific">Roseisolibacter agri</name>
    <dbReference type="NCBI Taxonomy" id="2014610"/>
    <lineage>
        <taxon>Bacteria</taxon>
        <taxon>Pseudomonadati</taxon>
        <taxon>Gemmatimonadota</taxon>
        <taxon>Gemmatimonadia</taxon>
        <taxon>Gemmatimonadales</taxon>
        <taxon>Gemmatimonadaceae</taxon>
        <taxon>Roseisolibacter</taxon>
    </lineage>
</organism>
<name>A0AA37QET4_9BACT</name>
<sequence>MSLQSRPLRRILPLALALAAAVAGGCRERARISRDDAAEIARAERVVDSLLAVARADETALGTAGRPAAARLDSSGARALLYLERARLGLGSPFRLAEQARQDPELSRRLGRTLAWALLGRAAYGETYTVDPAALADATDPWRPGALVDGRLHRRLIDSTVAAAPSARTGEATVRLAFALARAERLVTPRTAEAAVPAAALARDRRLAREDAARLLAASAATRVAADSDALVLLERWRRERRLTVERPLLADDLRADDATAARDAERLLVAMRERVRSALVSTEPDTTQPGDSIAQAAPMAPSVAAVVACAAPDALLPCRTAERLAAIESARRARPDPFVTITLGGFRSTVSDGSLERDSIGTGSDPAVLRRLAARARTADGLAVEWVRARGTLPADGDALRRVARLVHAVAVAARPYAQAPVTPATAADRDVQTVADRLRISSGIARVAFERGLPASWRVPALRDLELAVSDLRLALPALTLDGLNVRIGASPKGDLALALHDPTSRTIFLPPASGPGTIAHELAHDLDWQAARTQLGLRGTYATDRAARLGAEPLATAVRGLADTRSRNAARTRGGNDRPAELFARGADWFVAAMLAREGRMNGALTSVQDAELPGFAGAAVPAPGTGAADAIVEALGRVTPISPVSVAWFRARFGADAPMPAAAVARLALDASSTWGAERTLIGLGFPAGLTERMPPGGSGRAAGTCPLAPWQSRLLWVAADARARGMLRSQAARAPMIGFPLWQSRATFGAPWEQEILEEPRQRFRDAVMRGALRDLRARAPFADVAACR</sequence>
<evidence type="ECO:0000313" key="2">
    <source>
        <dbReference type="Proteomes" id="UP001161325"/>
    </source>
</evidence>
<dbReference type="PROSITE" id="PS51257">
    <property type="entry name" value="PROKAR_LIPOPROTEIN"/>
    <property type="match status" value="1"/>
</dbReference>
<proteinExistence type="predicted"/>
<accession>A0AA37QET4</accession>
<reference evidence="1" key="1">
    <citation type="submission" date="2022-08" db="EMBL/GenBank/DDBJ databases">
        <title>Draft genome sequencing of Roseisolibacter agri AW1220.</title>
        <authorList>
            <person name="Tobiishi Y."/>
            <person name="Tonouchi A."/>
        </authorList>
    </citation>
    <scope>NUCLEOTIDE SEQUENCE</scope>
    <source>
        <strain evidence="1">AW1220</strain>
    </source>
</reference>
<protein>
    <recommendedName>
        <fullName evidence="3">Lipoprotein</fullName>
    </recommendedName>
</protein>
<dbReference type="Proteomes" id="UP001161325">
    <property type="component" value="Unassembled WGS sequence"/>
</dbReference>
<evidence type="ECO:0000313" key="1">
    <source>
        <dbReference type="EMBL" id="GLC24428.1"/>
    </source>
</evidence>
<gene>
    <name evidence="1" type="ORF">rosag_09410</name>
</gene>